<dbReference type="STRING" id="572547.Amico_1880"/>
<dbReference type="Gene3D" id="2.120.10.30">
    <property type="entry name" value="TolB, C-terminal domain"/>
    <property type="match status" value="1"/>
</dbReference>
<dbReference type="InterPro" id="IPR029058">
    <property type="entry name" value="AB_hydrolase_fold"/>
</dbReference>
<dbReference type="PANTHER" id="PTHR42776">
    <property type="entry name" value="SERINE PEPTIDASE S9 FAMILY MEMBER"/>
    <property type="match status" value="1"/>
</dbReference>
<protein>
    <submittedName>
        <fullName evidence="3">Peptidase S9 prolyl oligopeptidase active site domain protein</fullName>
    </submittedName>
</protein>
<dbReference type="Pfam" id="PF00326">
    <property type="entry name" value="Peptidase_S9"/>
    <property type="match status" value="1"/>
</dbReference>
<dbReference type="SUPFAM" id="SSF53474">
    <property type="entry name" value="alpha/beta-Hydrolases"/>
    <property type="match status" value="1"/>
</dbReference>
<evidence type="ECO:0000259" key="2">
    <source>
        <dbReference type="Pfam" id="PF00326"/>
    </source>
</evidence>
<evidence type="ECO:0000313" key="3">
    <source>
        <dbReference type="EMBL" id="ADE57993.1"/>
    </source>
</evidence>
<accession>D5EHG1</accession>
<dbReference type="AlphaFoldDB" id="D5EHG1"/>
<dbReference type="GO" id="GO:0004252">
    <property type="term" value="F:serine-type endopeptidase activity"/>
    <property type="evidence" value="ECO:0007669"/>
    <property type="project" value="InterPro"/>
</dbReference>
<evidence type="ECO:0000313" key="4">
    <source>
        <dbReference type="Proteomes" id="UP000002366"/>
    </source>
</evidence>
<dbReference type="InterPro" id="IPR002470">
    <property type="entry name" value="Peptidase_S9A"/>
</dbReference>
<dbReference type="HOGENOM" id="CLU_008615_3_1_0"/>
<evidence type="ECO:0000256" key="1">
    <source>
        <dbReference type="ARBA" id="ARBA00022801"/>
    </source>
</evidence>
<dbReference type="OrthoDB" id="108903at2"/>
<dbReference type="PRINTS" id="PR00862">
    <property type="entry name" value="PROLIGOPTASE"/>
</dbReference>
<dbReference type="InterPro" id="IPR011042">
    <property type="entry name" value="6-blade_b-propeller_TolB-like"/>
</dbReference>
<name>D5EHG1_AMICL</name>
<feature type="domain" description="Peptidase S9 prolyl oligopeptidase catalytic" evidence="2">
    <location>
        <begin position="420"/>
        <end position="633"/>
    </location>
</feature>
<keyword evidence="1" id="KW-0378">Hydrolase</keyword>
<dbReference type="PANTHER" id="PTHR42776:SF27">
    <property type="entry name" value="DIPEPTIDYL PEPTIDASE FAMILY MEMBER 6"/>
    <property type="match status" value="1"/>
</dbReference>
<dbReference type="Proteomes" id="UP000002366">
    <property type="component" value="Chromosome"/>
</dbReference>
<dbReference type="RefSeq" id="WP_013049255.1">
    <property type="nucleotide sequence ID" value="NC_014011.1"/>
</dbReference>
<gene>
    <name evidence="3" type="ordered locus">Amico_1880</name>
</gene>
<keyword evidence="4" id="KW-1185">Reference proteome</keyword>
<organism evidence="3 4">
    <name type="scientific">Aminobacterium colombiense (strain DSM 12261 / ALA-1)</name>
    <dbReference type="NCBI Taxonomy" id="572547"/>
    <lineage>
        <taxon>Bacteria</taxon>
        <taxon>Thermotogati</taxon>
        <taxon>Synergistota</taxon>
        <taxon>Synergistia</taxon>
        <taxon>Synergistales</taxon>
        <taxon>Aminobacteriaceae</taxon>
        <taxon>Aminobacterium</taxon>
    </lineage>
</organism>
<proteinExistence type="predicted"/>
<dbReference type="EMBL" id="CP001997">
    <property type="protein sequence ID" value="ADE57993.1"/>
    <property type="molecule type" value="Genomic_DNA"/>
</dbReference>
<dbReference type="eggNOG" id="COG1506">
    <property type="taxonomic scope" value="Bacteria"/>
</dbReference>
<dbReference type="GO" id="GO:0006508">
    <property type="term" value="P:proteolysis"/>
    <property type="evidence" value="ECO:0007669"/>
    <property type="project" value="InterPro"/>
</dbReference>
<dbReference type="Gene3D" id="3.40.50.1820">
    <property type="entry name" value="alpha/beta hydrolase"/>
    <property type="match status" value="1"/>
</dbReference>
<dbReference type="KEGG" id="aco:Amico_1880"/>
<sequence length="636" mass="72636">MWKHIFLAVLVTGIAVVILMWNAGSLWALPRQIPLEDFFRNPEKVSFSLSPNGGYLAYMQPWQRRMNVYVQKIGSHDEPLRLTEATARNVAGYFWKGNDRIIYVQDAGGDENYHLFYVDITGKNKKELTPFPNVRVSIVDDLEDVENEMIIAMNRRDSRLFDVYRINVTTGEMGLVAENPGDIAGWLTDNEGKLRAAVRSDGVQTSLLYRKTEDEPFRTVITTNFKDSVSPLFFTFDNRYLYVASNLHRDKSAIYRYDPETGAFLDLVYEHPEVDVYRLLRSKKRQVITGVRFVTDKGHYAFFDEEREQLQATLEEKLPGYEVGIASMSRDENRMLVYAGSDRTLGSYYFYDRNTGDFEKLADLSPWLKEEEMAPMRSIAYTSRDGLAIHGYLTLPVGVEPKNLPVVVHPHGGPWARDVWGFSPEVQFLANRGYAVLEMNFRGSTGYGKSFWVAGFRQWGRNMQNDITDGVSWLIKEGIADAERVGIYGASYGGYAVLAGLAFTPDIYACGVDFVGPSNLFTLLETLPPYWELGRQMMYEQIGDPEKDKDLLRSVSPVFHADKIRAPLFVAQGANDPRVKKAESDQIVEALRKRNIDVEYMVKNNEGHGFANEENRFDFYRAMETFLSRHLGKPTK</sequence>
<dbReference type="InterPro" id="IPR001375">
    <property type="entry name" value="Peptidase_S9_cat"/>
</dbReference>
<dbReference type="SUPFAM" id="SSF82171">
    <property type="entry name" value="DPP6 N-terminal domain-like"/>
    <property type="match status" value="1"/>
</dbReference>
<reference evidence="3 4" key="1">
    <citation type="journal article" date="2010" name="Stand. Genomic Sci.">
        <title>Complete genome sequence of Aminobacterium colombiense type strain (ALA-1).</title>
        <authorList>
            <person name="Chertkov O."/>
            <person name="Sikorski J."/>
            <person name="Brambilla E."/>
            <person name="Lapidus A."/>
            <person name="Copeland A."/>
            <person name="Glavina Del Rio T."/>
            <person name="Nolan M."/>
            <person name="Lucas S."/>
            <person name="Tice H."/>
            <person name="Cheng J.F."/>
            <person name="Han C."/>
            <person name="Detter J.C."/>
            <person name="Bruce D."/>
            <person name="Tapia R."/>
            <person name="Goodwin L."/>
            <person name="Pitluck S."/>
            <person name="Liolios K."/>
            <person name="Ivanova N."/>
            <person name="Mavromatis K."/>
            <person name="Ovchinnikova G."/>
            <person name="Pati A."/>
            <person name="Chen A."/>
            <person name="Palaniappan K."/>
            <person name="Land M."/>
            <person name="Hauser L."/>
            <person name="Chang Y.J."/>
            <person name="Jeffries C.D."/>
            <person name="Spring S."/>
            <person name="Rohde M."/>
            <person name="Goker M."/>
            <person name="Bristow J."/>
            <person name="Eisen J.A."/>
            <person name="Markowitz V."/>
            <person name="Hugenholtz P."/>
            <person name="Kyrpides N.C."/>
            <person name="Klenk H.P."/>
        </authorList>
    </citation>
    <scope>NUCLEOTIDE SEQUENCE [LARGE SCALE GENOMIC DNA]</scope>
    <source>
        <strain evidence="4">DSM 12261 / ALA-1</strain>
    </source>
</reference>